<comment type="similarity">
    <text evidence="2">Belongs to the binding-protein-dependent transport system permease family. HisMQ subfamily.</text>
</comment>
<protein>
    <submittedName>
        <fullName evidence="11">Amino acid ABC transporter permease</fullName>
    </submittedName>
</protein>
<evidence type="ECO:0000256" key="7">
    <source>
        <dbReference type="ARBA" id="ARBA00022989"/>
    </source>
</evidence>
<evidence type="ECO:0000313" key="11">
    <source>
        <dbReference type="EMBL" id="GAA1711644.1"/>
    </source>
</evidence>
<evidence type="ECO:0000313" key="12">
    <source>
        <dbReference type="Proteomes" id="UP001500618"/>
    </source>
</evidence>
<feature type="transmembrane region" description="Helical" evidence="9">
    <location>
        <begin position="90"/>
        <end position="112"/>
    </location>
</feature>
<evidence type="ECO:0000256" key="5">
    <source>
        <dbReference type="ARBA" id="ARBA00022692"/>
    </source>
</evidence>
<reference evidence="11 12" key="1">
    <citation type="journal article" date="2019" name="Int. J. Syst. Evol. Microbiol.">
        <title>The Global Catalogue of Microorganisms (GCM) 10K type strain sequencing project: providing services to taxonomists for standard genome sequencing and annotation.</title>
        <authorList>
            <consortium name="The Broad Institute Genomics Platform"/>
            <consortium name="The Broad Institute Genome Sequencing Center for Infectious Disease"/>
            <person name="Wu L."/>
            <person name="Ma J."/>
        </authorList>
    </citation>
    <scope>NUCLEOTIDE SEQUENCE [LARGE SCALE GENOMIC DNA]</scope>
    <source>
        <strain evidence="11 12">JCM 14718</strain>
    </source>
</reference>
<keyword evidence="8 9" id="KW-0472">Membrane</keyword>
<dbReference type="InterPro" id="IPR035906">
    <property type="entry name" value="MetI-like_sf"/>
</dbReference>
<dbReference type="PANTHER" id="PTHR30614">
    <property type="entry name" value="MEMBRANE COMPONENT OF AMINO ACID ABC TRANSPORTER"/>
    <property type="match status" value="1"/>
</dbReference>
<sequence>MHALVNLFSPVTDHWPLYLQSFGVTVLLFLISGVASLLWGTALAGMRVSPVPVLRAFGTGYVNLLRNTPLTLVFFFVTFGFPYLDIHFSFFAFALIALTAYTSAFICEAVRAGLNSVPPGQAEAARAVGLTFFQTLNLVLLPQAFRAVVPPVSSLLIALLKNTTIAAGFSVAEAGTIRANLSELGYAAFPVLIWVVIGFLILVLPLSALQRWFERRWRVA</sequence>
<evidence type="ECO:0000256" key="2">
    <source>
        <dbReference type="ARBA" id="ARBA00010072"/>
    </source>
</evidence>
<feature type="domain" description="ABC transmembrane type-1" evidence="10">
    <location>
        <begin position="22"/>
        <end position="210"/>
    </location>
</feature>
<dbReference type="PROSITE" id="PS50928">
    <property type="entry name" value="ABC_TM1"/>
    <property type="match status" value="1"/>
</dbReference>
<dbReference type="PANTHER" id="PTHR30614:SF37">
    <property type="entry name" value="AMINO-ACID ABC TRANSPORTER PERMEASE PROTEIN YHDX-RELATED"/>
    <property type="match status" value="1"/>
</dbReference>
<evidence type="ECO:0000256" key="3">
    <source>
        <dbReference type="ARBA" id="ARBA00022448"/>
    </source>
</evidence>
<dbReference type="NCBIfam" id="TIGR01726">
    <property type="entry name" value="HEQRo_perm_3TM"/>
    <property type="match status" value="1"/>
</dbReference>
<proteinExistence type="inferred from homology"/>
<comment type="caution">
    <text evidence="11">The sequence shown here is derived from an EMBL/GenBank/DDBJ whole genome shotgun (WGS) entry which is preliminary data.</text>
</comment>
<dbReference type="SUPFAM" id="SSF161098">
    <property type="entry name" value="MetI-like"/>
    <property type="match status" value="1"/>
</dbReference>
<name>A0ABN2ITR8_9ACTN</name>
<evidence type="ECO:0000256" key="9">
    <source>
        <dbReference type="RuleBase" id="RU363032"/>
    </source>
</evidence>
<feature type="transmembrane region" description="Helical" evidence="9">
    <location>
        <begin position="187"/>
        <end position="209"/>
    </location>
</feature>
<dbReference type="RefSeq" id="WP_344314523.1">
    <property type="nucleotide sequence ID" value="NZ_BAAANY010000037.1"/>
</dbReference>
<keyword evidence="4" id="KW-1003">Cell membrane</keyword>
<accession>A0ABN2ITR8</accession>
<comment type="subcellular location">
    <subcellularLocation>
        <location evidence="1 9">Cell membrane</location>
        <topology evidence="1 9">Multi-pass membrane protein</topology>
    </subcellularLocation>
</comment>
<dbReference type="Proteomes" id="UP001500618">
    <property type="component" value="Unassembled WGS sequence"/>
</dbReference>
<evidence type="ECO:0000256" key="4">
    <source>
        <dbReference type="ARBA" id="ARBA00022475"/>
    </source>
</evidence>
<gene>
    <name evidence="11" type="ORF">GCM10009765_71060</name>
</gene>
<keyword evidence="6" id="KW-0029">Amino-acid transport</keyword>
<dbReference type="InterPro" id="IPR010065">
    <property type="entry name" value="AA_ABC_transptr_permease_3TM"/>
</dbReference>
<dbReference type="InterPro" id="IPR000515">
    <property type="entry name" value="MetI-like"/>
</dbReference>
<evidence type="ECO:0000256" key="1">
    <source>
        <dbReference type="ARBA" id="ARBA00004651"/>
    </source>
</evidence>
<organism evidence="11 12">
    <name type="scientific">Fodinicola feengrottensis</name>
    <dbReference type="NCBI Taxonomy" id="435914"/>
    <lineage>
        <taxon>Bacteria</taxon>
        <taxon>Bacillati</taxon>
        <taxon>Actinomycetota</taxon>
        <taxon>Actinomycetes</taxon>
        <taxon>Mycobacteriales</taxon>
        <taxon>Fodinicola</taxon>
    </lineage>
</organism>
<keyword evidence="5 9" id="KW-0812">Transmembrane</keyword>
<dbReference type="EMBL" id="BAAANY010000037">
    <property type="protein sequence ID" value="GAA1711644.1"/>
    <property type="molecule type" value="Genomic_DNA"/>
</dbReference>
<dbReference type="Pfam" id="PF00528">
    <property type="entry name" value="BPD_transp_1"/>
    <property type="match status" value="1"/>
</dbReference>
<keyword evidence="12" id="KW-1185">Reference proteome</keyword>
<evidence type="ECO:0000256" key="8">
    <source>
        <dbReference type="ARBA" id="ARBA00023136"/>
    </source>
</evidence>
<feature type="transmembrane region" description="Helical" evidence="9">
    <location>
        <begin position="20"/>
        <end position="43"/>
    </location>
</feature>
<keyword evidence="7 9" id="KW-1133">Transmembrane helix</keyword>
<keyword evidence="3 9" id="KW-0813">Transport</keyword>
<evidence type="ECO:0000259" key="10">
    <source>
        <dbReference type="PROSITE" id="PS50928"/>
    </source>
</evidence>
<dbReference type="CDD" id="cd06261">
    <property type="entry name" value="TM_PBP2"/>
    <property type="match status" value="1"/>
</dbReference>
<feature type="transmembrane region" description="Helical" evidence="9">
    <location>
        <begin position="64"/>
        <end position="84"/>
    </location>
</feature>
<dbReference type="Gene3D" id="1.10.3720.10">
    <property type="entry name" value="MetI-like"/>
    <property type="match status" value="1"/>
</dbReference>
<dbReference type="InterPro" id="IPR043429">
    <property type="entry name" value="ArtM/GltK/GlnP/TcyL/YhdX-like"/>
</dbReference>
<evidence type="ECO:0000256" key="6">
    <source>
        <dbReference type="ARBA" id="ARBA00022970"/>
    </source>
</evidence>